<dbReference type="STRING" id="45068.Llon_1458"/>
<proteinExistence type="predicted"/>
<dbReference type="Proteomes" id="UP000054997">
    <property type="component" value="Unassembled WGS sequence"/>
</dbReference>
<organism evidence="3 4">
    <name type="scientific">Legionella londiniensis</name>
    <dbReference type="NCBI Taxonomy" id="45068"/>
    <lineage>
        <taxon>Bacteria</taxon>
        <taxon>Pseudomonadati</taxon>
        <taxon>Pseudomonadota</taxon>
        <taxon>Gammaproteobacteria</taxon>
        <taxon>Legionellales</taxon>
        <taxon>Legionellaceae</taxon>
        <taxon>Legionella</taxon>
    </lineage>
</organism>
<evidence type="ECO:0000256" key="1">
    <source>
        <dbReference type="ARBA" id="ARBA00023027"/>
    </source>
</evidence>
<gene>
    <name evidence="3" type="primary">capI</name>
    <name evidence="3" type="ORF">Llon_1458</name>
</gene>
<name>A0A0W0VMI5_9GAMM</name>
<comment type="caution">
    <text evidence="3">The sequence shown here is derived from an EMBL/GenBank/DDBJ whole genome shotgun (WGS) entry which is preliminary data.</text>
</comment>
<dbReference type="PATRIC" id="fig|45068.5.peg.1580"/>
<protein>
    <submittedName>
        <fullName evidence="3">Protein capI</fullName>
    </submittedName>
</protein>
<dbReference type="RefSeq" id="WP_058529434.1">
    <property type="nucleotide sequence ID" value="NZ_CAAAHZ010000008.1"/>
</dbReference>
<reference evidence="3 4" key="1">
    <citation type="submission" date="2015-11" db="EMBL/GenBank/DDBJ databases">
        <title>Genomic analysis of 38 Legionella species identifies large and diverse effector repertoires.</title>
        <authorList>
            <person name="Burstein D."/>
            <person name="Amaro F."/>
            <person name="Zusman T."/>
            <person name="Lifshitz Z."/>
            <person name="Cohen O."/>
            <person name="Gilbert J.A."/>
            <person name="Pupko T."/>
            <person name="Shuman H.A."/>
            <person name="Segal G."/>
        </authorList>
    </citation>
    <scope>NUCLEOTIDE SEQUENCE [LARGE SCALE GENOMIC DNA]</scope>
    <source>
        <strain evidence="3 4">ATCC 49505</strain>
    </source>
</reference>
<evidence type="ECO:0000313" key="4">
    <source>
        <dbReference type="Proteomes" id="UP000054997"/>
    </source>
</evidence>
<dbReference type="CDD" id="cd05253">
    <property type="entry name" value="UDP_GE_SDE_e"/>
    <property type="match status" value="1"/>
</dbReference>
<dbReference type="AlphaFoldDB" id="A0A0W0VMI5"/>
<dbReference type="Gene3D" id="3.40.50.720">
    <property type="entry name" value="NAD(P)-binding Rossmann-like Domain"/>
    <property type="match status" value="1"/>
</dbReference>
<dbReference type="Pfam" id="PF01370">
    <property type="entry name" value="Epimerase"/>
    <property type="match status" value="1"/>
</dbReference>
<dbReference type="SUPFAM" id="SSF51735">
    <property type="entry name" value="NAD(P)-binding Rossmann-fold domains"/>
    <property type="match status" value="1"/>
</dbReference>
<evidence type="ECO:0000259" key="2">
    <source>
        <dbReference type="Pfam" id="PF01370"/>
    </source>
</evidence>
<dbReference type="InterPro" id="IPR001509">
    <property type="entry name" value="Epimerase_deHydtase"/>
</dbReference>
<evidence type="ECO:0000313" key="3">
    <source>
        <dbReference type="EMBL" id="KTD21360.1"/>
    </source>
</evidence>
<feature type="domain" description="NAD-dependent epimerase/dehydratase" evidence="2">
    <location>
        <begin position="4"/>
        <end position="237"/>
    </location>
</feature>
<dbReference type="PANTHER" id="PTHR43574">
    <property type="entry name" value="EPIMERASE-RELATED"/>
    <property type="match status" value="1"/>
</dbReference>
<keyword evidence="1" id="KW-0520">NAD</keyword>
<dbReference type="OrthoDB" id="9803010at2"/>
<dbReference type="EMBL" id="LNYK01000016">
    <property type="protein sequence ID" value="KTD21360.1"/>
    <property type="molecule type" value="Genomic_DNA"/>
</dbReference>
<keyword evidence="4" id="KW-1185">Reference proteome</keyword>
<accession>A0A0W0VMI5</accession>
<sequence>MQLLVTGCAGFIGYHFARLRLDKGDTVVGVDNLNDYYDVRLKLARLEQLRAYQNFIFYSDDICNREKIQEIFIKHQPQRVVNLAAQAGVRYSLINPHAYIQSNLVGFTNIIDACQKHGVEHLVYASTSSVYGANAAQPYAEQDSTNHPLTIYAASKKANELIAHSYSHLYQLPTTGLRFFTVYGPWGRPDMAFFSFTRDILAGNPIKVYNYGKMQRDFTYIDDIVQGISLALDSPAACNPAWSSMTPDAASSLSPYRVYNIGNGNPVSLMDYIRAIEKATGKEAIKEFLPMQDGDVLSTHADTTSLMNHFGYVPKVNIEEGIERFVAWYIDFYGDS</sequence>
<dbReference type="PRINTS" id="PR01713">
    <property type="entry name" value="NUCEPIMERASE"/>
</dbReference>
<dbReference type="InterPro" id="IPR036291">
    <property type="entry name" value="NAD(P)-bd_dom_sf"/>
</dbReference>